<dbReference type="Proteomes" id="UP000249204">
    <property type="component" value="Unassembled WGS sequence"/>
</dbReference>
<dbReference type="EMBL" id="QKWW01000055">
    <property type="protein sequence ID" value="PZT54127.1"/>
    <property type="molecule type" value="Genomic_DNA"/>
</dbReference>
<name>A0A2W6NDS3_9BACL</name>
<comment type="caution">
    <text evidence="1">The sequence shown here is derived from an EMBL/GenBank/DDBJ whole genome shotgun (WGS) entry which is preliminary data.</text>
</comment>
<gene>
    <name evidence="1" type="ORF">DN757_19040</name>
</gene>
<sequence length="65" mass="7445">MRIKLARQLLQWAVKLMRGDETMLAVYVMMIHKNMIKLSDVLVQSRDKIAQALEDAGMDQDGNIV</sequence>
<evidence type="ECO:0000313" key="2">
    <source>
        <dbReference type="Proteomes" id="UP000249204"/>
    </source>
</evidence>
<accession>A0A2W6NDS3</accession>
<reference evidence="1 2" key="1">
    <citation type="submission" date="2018-06" db="EMBL/GenBank/DDBJ databases">
        <title>Isolation of heavy metals resistant Paenibacillus silvae NC2 from Gold-Copper mine in ZiJin, China.</title>
        <authorList>
            <person name="Xu J."/>
            <person name="Mazhar H.S."/>
            <person name="Rensing C."/>
        </authorList>
    </citation>
    <scope>NUCLEOTIDE SEQUENCE [LARGE SCALE GENOMIC DNA]</scope>
    <source>
        <strain evidence="1 2">NC2</strain>
    </source>
</reference>
<proteinExistence type="predicted"/>
<dbReference type="RefSeq" id="WP_111271771.1">
    <property type="nucleotide sequence ID" value="NZ_QKWW01000055.1"/>
</dbReference>
<dbReference type="AlphaFoldDB" id="A0A2W6NDS3"/>
<evidence type="ECO:0000313" key="1">
    <source>
        <dbReference type="EMBL" id="PZT54127.1"/>
    </source>
</evidence>
<protein>
    <submittedName>
        <fullName evidence="1">Uncharacterized protein</fullName>
    </submittedName>
</protein>
<organism evidence="1 2">
    <name type="scientific">Paenibacillus silvae</name>
    <dbReference type="NCBI Taxonomy" id="1325358"/>
    <lineage>
        <taxon>Bacteria</taxon>
        <taxon>Bacillati</taxon>
        <taxon>Bacillota</taxon>
        <taxon>Bacilli</taxon>
        <taxon>Bacillales</taxon>
        <taxon>Paenibacillaceae</taxon>
        <taxon>Paenibacillus</taxon>
    </lineage>
</organism>